<dbReference type="Proteomes" id="UP001597286">
    <property type="component" value="Unassembled WGS sequence"/>
</dbReference>
<keyword evidence="3" id="KW-0804">Transcription</keyword>
<dbReference type="PANTHER" id="PTHR30055">
    <property type="entry name" value="HTH-TYPE TRANSCRIPTIONAL REGULATOR RUTR"/>
    <property type="match status" value="1"/>
</dbReference>
<dbReference type="PROSITE" id="PS50977">
    <property type="entry name" value="HTH_TETR_2"/>
    <property type="match status" value="1"/>
</dbReference>
<dbReference type="Gene3D" id="1.10.10.60">
    <property type="entry name" value="Homeodomain-like"/>
    <property type="match status" value="1"/>
</dbReference>
<name>A0ABW4NYG9_9NOCA</name>
<dbReference type="SUPFAM" id="SSF46689">
    <property type="entry name" value="Homeodomain-like"/>
    <property type="match status" value="1"/>
</dbReference>
<dbReference type="InterPro" id="IPR041347">
    <property type="entry name" value="MftR_C"/>
</dbReference>
<dbReference type="InterPro" id="IPR023772">
    <property type="entry name" value="DNA-bd_HTH_TetR-type_CS"/>
</dbReference>
<organism evidence="6 7">
    <name type="scientific">Rhodococcus gannanensis</name>
    <dbReference type="NCBI Taxonomy" id="1960308"/>
    <lineage>
        <taxon>Bacteria</taxon>
        <taxon>Bacillati</taxon>
        <taxon>Actinomycetota</taxon>
        <taxon>Actinomycetes</taxon>
        <taxon>Mycobacteriales</taxon>
        <taxon>Nocardiaceae</taxon>
        <taxon>Rhodococcus</taxon>
    </lineage>
</organism>
<evidence type="ECO:0000256" key="4">
    <source>
        <dbReference type="PROSITE-ProRule" id="PRU00335"/>
    </source>
</evidence>
<reference evidence="7" key="1">
    <citation type="journal article" date="2019" name="Int. J. Syst. Evol. Microbiol.">
        <title>The Global Catalogue of Microorganisms (GCM) 10K type strain sequencing project: providing services to taxonomists for standard genome sequencing and annotation.</title>
        <authorList>
            <consortium name="The Broad Institute Genomics Platform"/>
            <consortium name="The Broad Institute Genome Sequencing Center for Infectious Disease"/>
            <person name="Wu L."/>
            <person name="Ma J."/>
        </authorList>
    </citation>
    <scope>NUCLEOTIDE SEQUENCE [LARGE SCALE GENOMIC DNA]</scope>
    <source>
        <strain evidence="7">DT72</strain>
    </source>
</reference>
<evidence type="ECO:0000259" key="5">
    <source>
        <dbReference type="PROSITE" id="PS50977"/>
    </source>
</evidence>
<accession>A0ABW4NYG9</accession>
<dbReference type="PANTHER" id="PTHR30055:SF238">
    <property type="entry name" value="MYCOFACTOCIN BIOSYNTHESIS TRANSCRIPTIONAL REGULATOR MFTR-RELATED"/>
    <property type="match status" value="1"/>
</dbReference>
<dbReference type="Gene3D" id="1.10.357.10">
    <property type="entry name" value="Tetracycline Repressor, domain 2"/>
    <property type="match status" value="1"/>
</dbReference>
<dbReference type="Pfam" id="PF17754">
    <property type="entry name" value="TetR_C_14"/>
    <property type="match status" value="1"/>
</dbReference>
<feature type="domain" description="HTH tetR-type" evidence="5">
    <location>
        <begin position="13"/>
        <end position="73"/>
    </location>
</feature>
<evidence type="ECO:0000313" key="6">
    <source>
        <dbReference type="EMBL" id="MFD1810793.1"/>
    </source>
</evidence>
<dbReference type="PROSITE" id="PS01081">
    <property type="entry name" value="HTH_TETR_1"/>
    <property type="match status" value="1"/>
</dbReference>
<gene>
    <name evidence="6" type="ORF">ACFSJG_01080</name>
</gene>
<dbReference type="EMBL" id="JBHUFB010000001">
    <property type="protein sequence ID" value="MFD1810793.1"/>
    <property type="molecule type" value="Genomic_DNA"/>
</dbReference>
<sequence>MTVQPGLRDQKKAATRLALSDAAIRLAKPAGLDAVTAEAIASEAGVSTRTFHNYFASKEDAVLYRIEADVRAWAGRLVERPADEPIWDALEAVVLSIVHDPVRDLEVFVAEASLIEQSPALLARQLEIHGRVSRILGEAIAERTGTNVDTDLYPNLLQMAAGAACKTAIEMWMHTDTGHDSPATLVHEAFRMIRAGLPEPDRPAHRTDNPST</sequence>
<comment type="caution">
    <text evidence="6">The sequence shown here is derived from an EMBL/GenBank/DDBJ whole genome shotgun (WGS) entry which is preliminary data.</text>
</comment>
<proteinExistence type="predicted"/>
<evidence type="ECO:0000256" key="1">
    <source>
        <dbReference type="ARBA" id="ARBA00023015"/>
    </source>
</evidence>
<dbReference type="Pfam" id="PF00440">
    <property type="entry name" value="TetR_N"/>
    <property type="match status" value="1"/>
</dbReference>
<keyword evidence="7" id="KW-1185">Reference proteome</keyword>
<dbReference type="InterPro" id="IPR001647">
    <property type="entry name" value="HTH_TetR"/>
</dbReference>
<keyword evidence="1" id="KW-0805">Transcription regulation</keyword>
<evidence type="ECO:0000256" key="2">
    <source>
        <dbReference type="ARBA" id="ARBA00023125"/>
    </source>
</evidence>
<dbReference type="RefSeq" id="WP_378483346.1">
    <property type="nucleotide sequence ID" value="NZ_JBHUFB010000001.1"/>
</dbReference>
<dbReference type="InterPro" id="IPR050109">
    <property type="entry name" value="HTH-type_TetR-like_transc_reg"/>
</dbReference>
<feature type="DNA-binding region" description="H-T-H motif" evidence="4">
    <location>
        <begin position="36"/>
        <end position="55"/>
    </location>
</feature>
<dbReference type="InterPro" id="IPR009057">
    <property type="entry name" value="Homeodomain-like_sf"/>
</dbReference>
<protein>
    <submittedName>
        <fullName evidence="6">TetR/AcrR family transcriptional regulator</fullName>
    </submittedName>
</protein>
<evidence type="ECO:0000313" key="7">
    <source>
        <dbReference type="Proteomes" id="UP001597286"/>
    </source>
</evidence>
<evidence type="ECO:0000256" key="3">
    <source>
        <dbReference type="ARBA" id="ARBA00023163"/>
    </source>
</evidence>
<keyword evidence="2 4" id="KW-0238">DNA-binding</keyword>